<dbReference type="InterPro" id="IPR007319">
    <property type="entry name" value="WDR36/Utp21_C"/>
</dbReference>
<dbReference type="GO" id="GO:0034388">
    <property type="term" value="C:Pwp2p-containing subcomplex of 90S preribosome"/>
    <property type="evidence" value="ECO:0007669"/>
    <property type="project" value="TreeGrafter"/>
</dbReference>
<protein>
    <recommendedName>
        <fullName evidence="7">Small-subunit processome Utp21 domain-containing protein</fullName>
    </recommendedName>
</protein>
<dbReference type="Pfam" id="PF04192">
    <property type="entry name" value="Utp21"/>
    <property type="match status" value="2"/>
</dbReference>
<dbReference type="InterPro" id="IPR059157">
    <property type="entry name" value="WDR36-Utp21_N"/>
</dbReference>
<dbReference type="Pfam" id="PF25171">
    <property type="entry name" value="Beta-prop_WDR36-Utp21_1st"/>
    <property type="match status" value="1"/>
</dbReference>
<dbReference type="SMART" id="SM00320">
    <property type="entry name" value="WD40"/>
    <property type="match status" value="8"/>
</dbReference>
<comment type="caution">
    <text evidence="5">The sequence shown here is derived from an EMBL/GenBank/DDBJ whole genome shotgun (WGS) entry which is preliminary data.</text>
</comment>
<feature type="compositionally biased region" description="Low complexity" evidence="2">
    <location>
        <begin position="811"/>
        <end position="842"/>
    </location>
</feature>
<dbReference type="GO" id="GO:0032040">
    <property type="term" value="C:small-subunit processome"/>
    <property type="evidence" value="ECO:0007669"/>
    <property type="project" value="InterPro"/>
</dbReference>
<dbReference type="Proteomes" id="UP000324907">
    <property type="component" value="Unassembled WGS sequence"/>
</dbReference>
<name>A0A5A8DNT8_CAFRO</name>
<sequence length="1364" mass="136862">MAVRTAAKSRLFEPFRAVGVVAGDAPASMLLLGAKAFLSVPVGGSVHVYDADKLTLRLVTNPLSDDITHVAGWKDATAAASGSSLFVLSRAAAVNAARWPQDGPIEALLALGPTLVAVHRAGAVRSLDLKRLAAGEEAADCVVGSEVALELPHTAEPTCAVHPPSWLNKVIVGASDGRYRVVNVRTGRCVFVSRPLAEAADEADREAGVLPPSGAADASRASAGASVAGGSSLAALVAARAAAAAGQAAPASAAPASGGAGAAPVGITSALALPAPDIVAFGMSDGRVLVHNCRADRTIAVFRHAPSDSAPPAAVSGIAFCTDPARPPRLATATASGEIALWDLSERRLVWARPGSHAGAVTSLFFLPRESRLVSSGADNAVRQWVLDGLDELPALLRSREGHYGAVRRARFAHRNPLEAAEADGADARMLEAVTAGSDRRLRLTHCAVGLERQDREFSQGAGLVKRANGMSAGAAKDATGAAGGGDEASAVRALGPAALLRLPAITAIAVSDRREGQWCGVVSAHRGLGAACVWDYARKALGDRTLVLPGRAERAGTGTGGGEEVTAVCISACGAFAVVAGSRGTVAKFNLQTGAPRGCFPPSVRRHRAIAMRGRKRNQAHPDLAGGGGGGGIAGDLGVSQRRRGEEEAFASANPAGADASVAYLLGARGATSAKTDTSAEAAEKAGPGGVIPAHNGSVTGLAVDGRNRLLLTAGQDGAIRWWSFDAHRAIGEVAAGAGVTALECHRPSGLVAAALETGAVRLWDSESRRLVRSFAAPPRAGAARTAASAAAAASHPHAGSHRHHRHHSSSSSSSSAPSSSPSTSSSASASAASSTHDGASPSNRVTDMAFSPDGRVLVVSHADGSVRALDLPAARVADWLWFEHPVVSLDISPAGDSLLTAHRGRQGLSVFACRSFFERIAPAAPPTEPVAMDMPAVDAEGAPLDDDVRATGSDEEDQAAAAAAAKRARGDQGAADETVVPAGRSLLPLELSGVPASRWESLPHLDAIRARSKPLQPAKAPEAAPFFLPTAQGLDSAFDKQPAGAGAGAGAGAAAAAVASGAALDAAAAFFGGAADAQPGSADEGLSGSSPVRGLASALLEAVEAVTCLRGGGASSLGEEGQRAPAPAQDSLEEAAAMEAAAVLAAGGDDEDEFDADGDEDGGGDGRAGAAGVGGAAPGGRGLEGLRAAASALPISGKTSAADAVRAALSAAAAAPRADAAVWVAGVCGRVRPVSMGVRALLRGVPAALAWRTLEHLSSLSPAAADAAVTSLCLGAVDLPGRARLLALIRVLSLAVATHAWFDIAQAHLGLLLRAHADTVAACPELRRALALLEPEQCASAAGAAGVLDQLAGMSRWIVRAV</sequence>
<feature type="region of interest" description="Disordered" evidence="2">
    <location>
        <begin position="614"/>
        <end position="639"/>
    </location>
</feature>
<gene>
    <name evidence="5" type="ORF">FNF28_03143</name>
</gene>
<dbReference type="Gene3D" id="2.130.10.10">
    <property type="entry name" value="YVTN repeat-like/Quinoprotein amine dehydrogenase"/>
    <property type="match status" value="4"/>
</dbReference>
<proteinExistence type="predicted"/>
<feature type="compositionally biased region" description="Gly residues" evidence="2">
    <location>
        <begin position="626"/>
        <end position="636"/>
    </location>
</feature>
<dbReference type="PROSITE" id="PS50294">
    <property type="entry name" value="WD_REPEATS_REGION"/>
    <property type="match status" value="2"/>
</dbReference>
<evidence type="ECO:0000313" key="6">
    <source>
        <dbReference type="Proteomes" id="UP000324907"/>
    </source>
</evidence>
<feature type="region of interest" description="Disordered" evidence="2">
    <location>
        <begin position="1151"/>
        <end position="1177"/>
    </location>
</feature>
<dbReference type="SUPFAM" id="SSF50998">
    <property type="entry name" value="Quinoprotein alcohol dehydrogenase-like"/>
    <property type="match status" value="1"/>
</dbReference>
<dbReference type="PROSITE" id="PS50082">
    <property type="entry name" value="WD_REPEATS_2"/>
    <property type="match status" value="2"/>
</dbReference>
<evidence type="ECO:0000256" key="1">
    <source>
        <dbReference type="PROSITE-ProRule" id="PRU00221"/>
    </source>
</evidence>
<dbReference type="GO" id="GO:0006364">
    <property type="term" value="P:rRNA processing"/>
    <property type="evidence" value="ECO:0007669"/>
    <property type="project" value="InterPro"/>
</dbReference>
<dbReference type="InterPro" id="IPR011047">
    <property type="entry name" value="Quinoprotein_ADH-like_sf"/>
</dbReference>
<feature type="domain" description="WDR36/Utp21 C-terminal" evidence="3">
    <location>
        <begin position="1255"/>
        <end position="1342"/>
    </location>
</feature>
<feature type="region of interest" description="Disordered" evidence="2">
    <location>
        <begin position="784"/>
        <end position="849"/>
    </location>
</feature>
<dbReference type="EMBL" id="VLTL01000040">
    <property type="protein sequence ID" value="KAA0166374.1"/>
    <property type="molecule type" value="Genomic_DNA"/>
</dbReference>
<feature type="compositionally biased region" description="Acidic residues" evidence="2">
    <location>
        <begin position="1151"/>
        <end position="1165"/>
    </location>
</feature>
<reference evidence="5 6" key="1">
    <citation type="submission" date="2019-07" db="EMBL/GenBank/DDBJ databases">
        <title>Genomes of Cafeteria roenbergensis.</title>
        <authorList>
            <person name="Fischer M.G."/>
            <person name="Hackl T."/>
            <person name="Roman M."/>
        </authorList>
    </citation>
    <scope>NUCLEOTIDE SEQUENCE [LARGE SCALE GENOMIC DNA]</scope>
    <source>
        <strain evidence="5 6">RCC970-E3</strain>
    </source>
</reference>
<feature type="compositionally biased region" description="Basic residues" evidence="2">
    <location>
        <begin position="800"/>
        <end position="810"/>
    </location>
</feature>
<feature type="compositionally biased region" description="Gly residues" evidence="2">
    <location>
        <begin position="1167"/>
        <end position="1177"/>
    </location>
</feature>
<accession>A0A5A8DNT8</accession>
<evidence type="ECO:0000259" key="3">
    <source>
        <dbReference type="Pfam" id="PF04192"/>
    </source>
</evidence>
<feature type="repeat" description="WD" evidence="1">
    <location>
        <begin position="354"/>
        <end position="385"/>
    </location>
</feature>
<evidence type="ECO:0000256" key="2">
    <source>
        <dbReference type="SAM" id="MobiDB-lite"/>
    </source>
</evidence>
<feature type="repeat" description="WD" evidence="1">
    <location>
        <begin position="693"/>
        <end position="734"/>
    </location>
</feature>
<dbReference type="SUPFAM" id="SSF50978">
    <property type="entry name" value="WD40 repeat-like"/>
    <property type="match status" value="1"/>
</dbReference>
<dbReference type="InterPro" id="IPR036322">
    <property type="entry name" value="WD40_repeat_dom_sf"/>
</dbReference>
<organism evidence="5 6">
    <name type="scientific">Cafeteria roenbergensis</name>
    <name type="common">Marine flagellate</name>
    <dbReference type="NCBI Taxonomy" id="33653"/>
    <lineage>
        <taxon>Eukaryota</taxon>
        <taxon>Sar</taxon>
        <taxon>Stramenopiles</taxon>
        <taxon>Bigyra</taxon>
        <taxon>Opalozoa</taxon>
        <taxon>Bicosoecida</taxon>
        <taxon>Cafeteriaceae</taxon>
        <taxon>Cafeteria</taxon>
    </lineage>
</organism>
<evidence type="ECO:0000313" key="5">
    <source>
        <dbReference type="EMBL" id="KAA0166374.1"/>
    </source>
</evidence>
<dbReference type="InterPro" id="IPR001680">
    <property type="entry name" value="WD40_rpt"/>
</dbReference>
<evidence type="ECO:0008006" key="7">
    <source>
        <dbReference type="Google" id="ProtNLM"/>
    </source>
</evidence>
<feature type="compositionally biased region" description="Low complexity" evidence="2">
    <location>
        <begin position="784"/>
        <end position="799"/>
    </location>
</feature>
<dbReference type="Pfam" id="PF00400">
    <property type="entry name" value="WD40"/>
    <property type="match status" value="2"/>
</dbReference>
<feature type="domain" description="WDR36/Utp21 N-terminal" evidence="4">
    <location>
        <begin position="40"/>
        <end position="388"/>
    </location>
</feature>
<evidence type="ECO:0000259" key="4">
    <source>
        <dbReference type="Pfam" id="PF25171"/>
    </source>
</evidence>
<feature type="compositionally biased region" description="Low complexity" evidence="2">
    <location>
        <begin position="961"/>
        <end position="978"/>
    </location>
</feature>
<keyword evidence="1" id="KW-0853">WD repeat</keyword>
<feature type="domain" description="WDR36/Utp21 C-terminal" evidence="3">
    <location>
        <begin position="993"/>
        <end position="1043"/>
    </location>
</feature>
<dbReference type="InterPro" id="IPR015943">
    <property type="entry name" value="WD40/YVTN_repeat-like_dom_sf"/>
</dbReference>
<dbReference type="PANTHER" id="PTHR22840:SF12">
    <property type="entry name" value="WD REPEAT-CONTAINING PROTEIN 36"/>
    <property type="match status" value="1"/>
</dbReference>
<feature type="region of interest" description="Disordered" evidence="2">
    <location>
        <begin position="942"/>
        <end position="981"/>
    </location>
</feature>
<dbReference type="PANTHER" id="PTHR22840">
    <property type="entry name" value="WD REPEAT-CONTAINING PROTEIN 36"/>
    <property type="match status" value="1"/>
</dbReference>